<organism evidence="1 2">
    <name type="scientific">Paenibacillus stellifer</name>
    <dbReference type="NCBI Taxonomy" id="169760"/>
    <lineage>
        <taxon>Bacteria</taxon>
        <taxon>Bacillati</taxon>
        <taxon>Bacillota</taxon>
        <taxon>Bacilli</taxon>
        <taxon>Bacillales</taxon>
        <taxon>Paenibacillaceae</taxon>
        <taxon>Paenibacillus</taxon>
    </lineage>
</organism>
<evidence type="ECO:0000313" key="2">
    <source>
        <dbReference type="Proteomes" id="UP000029507"/>
    </source>
</evidence>
<gene>
    <name evidence="1" type="ORF">PSTEL_01840</name>
</gene>
<name>A0A089LPM8_9BACL</name>
<reference evidence="1 2" key="1">
    <citation type="submission" date="2014-08" db="EMBL/GenBank/DDBJ databases">
        <title>Comparative genomics of the Paenibacillus odorifer group.</title>
        <authorList>
            <person name="den Bakker H.C."/>
            <person name="Tsai Y.-C."/>
            <person name="Martin N."/>
            <person name="Korlach J."/>
            <person name="Wiedmann M."/>
        </authorList>
    </citation>
    <scope>NUCLEOTIDE SEQUENCE [LARGE SCALE GENOMIC DNA]</scope>
    <source>
        <strain evidence="1 2">DSM 14472</strain>
    </source>
</reference>
<dbReference type="KEGG" id="pste:PSTEL_01840"/>
<proteinExistence type="predicted"/>
<dbReference type="STRING" id="169760.PSTEL_01840"/>
<dbReference type="Gene3D" id="3.30.460.10">
    <property type="entry name" value="Beta Polymerase, domain 2"/>
    <property type="match status" value="1"/>
</dbReference>
<dbReference type="InterPro" id="IPR043519">
    <property type="entry name" value="NT_sf"/>
</dbReference>
<sequence>MNATELLARLDAIGASLEETREALALLGVGSVGVELERLDAYSDLDFFVIAKPGFKARFIDRLDWLESISPVAFAFQNTPDGSKIMFADGIYGEFAVFEEEELSGIPYAPGRIVWIDPECSPDRIDPSGGRTPQPRGTSPEYALNEAVTNLYVGLCRYARGERLSSVRFIEQHALEQVVSVLHLYEQEVPYYPDSFRNERRIERRFPEFSSRLNSMLQGYENIPQSALAILNYIEGIYPVNAKMAASIRSLAAGLGAISSGQ</sequence>
<dbReference type="EMBL" id="CP009286">
    <property type="protein sequence ID" value="AIQ62050.1"/>
    <property type="molecule type" value="Genomic_DNA"/>
</dbReference>
<keyword evidence="2" id="KW-1185">Reference proteome</keyword>
<evidence type="ECO:0000313" key="1">
    <source>
        <dbReference type="EMBL" id="AIQ62050.1"/>
    </source>
</evidence>
<dbReference type="HOGENOM" id="CLU_1077074_0_0_9"/>
<accession>A0A089LPM8</accession>
<dbReference type="RefSeq" id="WP_038693113.1">
    <property type="nucleotide sequence ID" value="NZ_CP009286.1"/>
</dbReference>
<dbReference type="AlphaFoldDB" id="A0A089LPM8"/>
<dbReference type="Proteomes" id="UP000029507">
    <property type="component" value="Chromosome"/>
</dbReference>
<protein>
    <submittedName>
        <fullName evidence="1">Uncharacterized protein</fullName>
    </submittedName>
</protein>
<dbReference type="OrthoDB" id="383876at2"/>